<dbReference type="EMBL" id="JBHMDI010000052">
    <property type="protein sequence ID" value="MFB9349654.1"/>
    <property type="molecule type" value="Genomic_DNA"/>
</dbReference>
<evidence type="ECO:0000313" key="2">
    <source>
        <dbReference type="EMBL" id="MFB9349654.1"/>
    </source>
</evidence>
<feature type="region of interest" description="Disordered" evidence="1">
    <location>
        <begin position="37"/>
        <end position="57"/>
    </location>
</feature>
<evidence type="ECO:0000256" key="1">
    <source>
        <dbReference type="SAM" id="MobiDB-lite"/>
    </source>
</evidence>
<comment type="caution">
    <text evidence="2">The sequence shown here is derived from an EMBL/GenBank/DDBJ whole genome shotgun (WGS) entry which is preliminary data.</text>
</comment>
<evidence type="ECO:0000313" key="3">
    <source>
        <dbReference type="Proteomes" id="UP001589753"/>
    </source>
</evidence>
<reference evidence="2 3" key="1">
    <citation type="submission" date="2024-09" db="EMBL/GenBank/DDBJ databases">
        <authorList>
            <person name="Sun Q."/>
            <person name="Mori K."/>
        </authorList>
    </citation>
    <scope>NUCLEOTIDE SEQUENCE [LARGE SCALE GENOMIC DNA]</scope>
    <source>
        <strain evidence="2 3">JCM 9767</strain>
    </source>
</reference>
<proteinExistence type="predicted"/>
<name>A0ABV5LCQ2_9ACTN</name>
<keyword evidence="3" id="KW-1185">Reference proteome</keyword>
<gene>
    <name evidence="2" type="ORF">ACFFUA_19735</name>
</gene>
<sequence length="57" mass="5444">MSRVIDVVGQSDGSVLRADATGGAGAGVFRAVPGGSGARPLSGACAEQPRPGDAFGS</sequence>
<accession>A0ABV5LCQ2</accession>
<organism evidence="2 3">
    <name type="scientific">Streptomyces heliomycini</name>
    <dbReference type="NCBI Taxonomy" id="284032"/>
    <lineage>
        <taxon>Bacteria</taxon>
        <taxon>Bacillati</taxon>
        <taxon>Actinomycetota</taxon>
        <taxon>Actinomycetes</taxon>
        <taxon>Kitasatosporales</taxon>
        <taxon>Streptomycetaceae</taxon>
        <taxon>Streptomyces</taxon>
    </lineage>
</organism>
<protein>
    <submittedName>
        <fullName evidence="2">Uncharacterized protein</fullName>
    </submittedName>
</protein>
<dbReference type="Proteomes" id="UP001589753">
    <property type="component" value="Unassembled WGS sequence"/>
</dbReference>
<dbReference type="RefSeq" id="WP_380956240.1">
    <property type="nucleotide sequence ID" value="NZ_JBHMDI010000052.1"/>
</dbReference>